<dbReference type="AlphaFoldDB" id="A0AAW0K0J8"/>
<evidence type="ECO:0000313" key="3">
    <source>
        <dbReference type="Proteomes" id="UP001488838"/>
    </source>
</evidence>
<feature type="compositionally biased region" description="Pro residues" evidence="1">
    <location>
        <begin position="41"/>
        <end position="50"/>
    </location>
</feature>
<feature type="non-terminal residue" evidence="2">
    <location>
        <position position="200"/>
    </location>
</feature>
<reference evidence="2 3" key="1">
    <citation type="journal article" date="2023" name="bioRxiv">
        <title>Conserved and derived expression patterns and positive selection on dental genes reveal complex evolutionary context of ever-growing rodent molars.</title>
        <authorList>
            <person name="Calamari Z.T."/>
            <person name="Song A."/>
            <person name="Cohen E."/>
            <person name="Akter M."/>
            <person name="Roy R.D."/>
            <person name="Hallikas O."/>
            <person name="Christensen M.M."/>
            <person name="Li P."/>
            <person name="Marangoni P."/>
            <person name="Jernvall J."/>
            <person name="Klein O.D."/>
        </authorList>
    </citation>
    <scope>NUCLEOTIDE SEQUENCE [LARGE SCALE GENOMIC DNA]</scope>
    <source>
        <strain evidence="2">V071</strain>
    </source>
</reference>
<name>A0AAW0K0J8_MYOGA</name>
<keyword evidence="3" id="KW-1185">Reference proteome</keyword>
<proteinExistence type="predicted"/>
<gene>
    <name evidence="2" type="ORF">U0070_026879</name>
</gene>
<dbReference type="EMBL" id="JBBHLL010000009">
    <property type="protein sequence ID" value="KAK7832683.1"/>
    <property type="molecule type" value="Genomic_DNA"/>
</dbReference>
<protein>
    <submittedName>
        <fullName evidence="2">Uncharacterized protein</fullName>
    </submittedName>
</protein>
<feature type="region of interest" description="Disordered" evidence="1">
    <location>
        <begin position="31"/>
        <end position="107"/>
    </location>
</feature>
<evidence type="ECO:0000313" key="2">
    <source>
        <dbReference type="EMBL" id="KAK7832683.1"/>
    </source>
</evidence>
<feature type="non-terminal residue" evidence="2">
    <location>
        <position position="1"/>
    </location>
</feature>
<feature type="compositionally biased region" description="Basic and acidic residues" evidence="1">
    <location>
        <begin position="142"/>
        <end position="155"/>
    </location>
</feature>
<sequence>TPFQTELGTPNDWPFLGAWRFFPSGPTSLPVKESAAGAVPARPPPPPPVTCPQAPRHRNDLLPRLARNRSPCPVEEGAGTTGGGFRFETQSTIHKKVKLPQDPGEARRALVPTKVCSKSPFLAVHPRWGESGHGLPEVPGYDSEKNKNSTSERSKMPGSLNSASVHAASPTNSSSPVPASQSTLLSVATGTAGQCRQFLN</sequence>
<comment type="caution">
    <text evidence="2">The sequence shown here is derived from an EMBL/GenBank/DDBJ whole genome shotgun (WGS) entry which is preliminary data.</text>
</comment>
<organism evidence="2 3">
    <name type="scientific">Myodes glareolus</name>
    <name type="common">Bank vole</name>
    <name type="synonym">Clethrionomys glareolus</name>
    <dbReference type="NCBI Taxonomy" id="447135"/>
    <lineage>
        <taxon>Eukaryota</taxon>
        <taxon>Metazoa</taxon>
        <taxon>Chordata</taxon>
        <taxon>Craniata</taxon>
        <taxon>Vertebrata</taxon>
        <taxon>Euteleostomi</taxon>
        <taxon>Mammalia</taxon>
        <taxon>Eutheria</taxon>
        <taxon>Euarchontoglires</taxon>
        <taxon>Glires</taxon>
        <taxon>Rodentia</taxon>
        <taxon>Myomorpha</taxon>
        <taxon>Muroidea</taxon>
        <taxon>Cricetidae</taxon>
        <taxon>Arvicolinae</taxon>
        <taxon>Myodes</taxon>
    </lineage>
</organism>
<feature type="compositionally biased region" description="Polar residues" evidence="1">
    <location>
        <begin position="159"/>
        <end position="183"/>
    </location>
</feature>
<feature type="region of interest" description="Disordered" evidence="1">
    <location>
        <begin position="125"/>
        <end position="183"/>
    </location>
</feature>
<evidence type="ECO:0000256" key="1">
    <source>
        <dbReference type="SAM" id="MobiDB-lite"/>
    </source>
</evidence>
<accession>A0AAW0K0J8</accession>
<dbReference type="Proteomes" id="UP001488838">
    <property type="component" value="Unassembled WGS sequence"/>
</dbReference>